<name>A0ABX1SH42_9PSEU</name>
<gene>
    <name evidence="1" type="ORF">HF526_21120</name>
</gene>
<comment type="caution">
    <text evidence="1">The sequence shown here is derived from an EMBL/GenBank/DDBJ whole genome shotgun (WGS) entry which is preliminary data.</text>
</comment>
<evidence type="ECO:0000313" key="1">
    <source>
        <dbReference type="EMBL" id="NMH99798.1"/>
    </source>
</evidence>
<dbReference type="EMBL" id="JAAXLA010000042">
    <property type="protein sequence ID" value="NMH99798.1"/>
    <property type="molecule type" value="Genomic_DNA"/>
</dbReference>
<accession>A0ABX1SH42</accession>
<evidence type="ECO:0008006" key="3">
    <source>
        <dbReference type="Google" id="ProtNLM"/>
    </source>
</evidence>
<keyword evidence="2" id="KW-1185">Reference proteome</keyword>
<dbReference type="Gene3D" id="1.10.1660.10">
    <property type="match status" value="1"/>
</dbReference>
<reference evidence="1 2" key="1">
    <citation type="submission" date="2020-04" db="EMBL/GenBank/DDBJ databases">
        <authorList>
            <person name="Klaysubun C."/>
            <person name="Duangmal K."/>
            <person name="Lipun K."/>
        </authorList>
    </citation>
    <scope>NUCLEOTIDE SEQUENCE [LARGE SCALE GENOMIC DNA]</scope>
    <source>
        <strain evidence="1 2">K10HN5</strain>
    </source>
</reference>
<dbReference type="Proteomes" id="UP000820669">
    <property type="component" value="Unassembled WGS sequence"/>
</dbReference>
<dbReference type="Pfam" id="PF13591">
    <property type="entry name" value="MerR_2"/>
    <property type="match status" value="1"/>
</dbReference>
<sequence length="117" mass="13087">MTVHYPPVRQRTGLSQDEFARRSGLHPDLLRRFVALGLVQATRGPGGDLIFATSELPRAARMQRLRAGLSLNYTALGLVMDLLDRIESLETDLRHIPSHIPSHTPSHIARARSVTWT</sequence>
<protein>
    <recommendedName>
        <fullName evidence="3">MerR family transcriptional regulator</fullName>
    </recommendedName>
</protein>
<organism evidence="1 2">
    <name type="scientific">Pseudonocardia acidicola</name>
    <dbReference type="NCBI Taxonomy" id="2724939"/>
    <lineage>
        <taxon>Bacteria</taxon>
        <taxon>Bacillati</taxon>
        <taxon>Actinomycetota</taxon>
        <taxon>Actinomycetes</taxon>
        <taxon>Pseudonocardiales</taxon>
        <taxon>Pseudonocardiaceae</taxon>
        <taxon>Pseudonocardia</taxon>
    </lineage>
</organism>
<dbReference type="RefSeq" id="WP_169383275.1">
    <property type="nucleotide sequence ID" value="NZ_JAAXLA010000042.1"/>
</dbReference>
<evidence type="ECO:0000313" key="2">
    <source>
        <dbReference type="Proteomes" id="UP000820669"/>
    </source>
</evidence>
<proteinExistence type="predicted"/>